<proteinExistence type="predicted"/>
<evidence type="ECO:0000313" key="3">
    <source>
        <dbReference type="EMBL" id="TGZ32802.1"/>
    </source>
</evidence>
<protein>
    <recommendedName>
        <fullName evidence="5">Secreted protein</fullName>
    </recommendedName>
</protein>
<name>A0A4S2JBG3_9HYME</name>
<gene>
    <name evidence="3" type="ORF">DBV15_00890</name>
</gene>
<keyword evidence="2" id="KW-0732">Signal</keyword>
<feature type="signal peptide" evidence="2">
    <location>
        <begin position="1"/>
        <end position="27"/>
    </location>
</feature>
<feature type="chain" id="PRO_5020792899" description="Secreted protein" evidence="2">
    <location>
        <begin position="28"/>
        <end position="104"/>
    </location>
</feature>
<evidence type="ECO:0008006" key="5">
    <source>
        <dbReference type="Google" id="ProtNLM"/>
    </source>
</evidence>
<feature type="region of interest" description="Disordered" evidence="1">
    <location>
        <begin position="27"/>
        <end position="104"/>
    </location>
</feature>
<dbReference type="EMBL" id="QBLH01003812">
    <property type="protein sequence ID" value="TGZ32802.1"/>
    <property type="molecule type" value="Genomic_DNA"/>
</dbReference>
<evidence type="ECO:0000256" key="1">
    <source>
        <dbReference type="SAM" id="MobiDB-lite"/>
    </source>
</evidence>
<feature type="compositionally biased region" description="Basic residues" evidence="1">
    <location>
        <begin position="81"/>
        <end position="97"/>
    </location>
</feature>
<sequence>MSFGSSYFTLLRATMIGLSAQAPLAEATRSNADGAIGSAESPARTERRGERWRTAEETSGPPREEEEEKKEEGTAEWWRARGGKQKMNKKGPARHCSRPLARDS</sequence>
<evidence type="ECO:0000256" key="2">
    <source>
        <dbReference type="SAM" id="SignalP"/>
    </source>
</evidence>
<evidence type="ECO:0000313" key="4">
    <source>
        <dbReference type="Proteomes" id="UP000310200"/>
    </source>
</evidence>
<organism evidence="3 4">
    <name type="scientific">Temnothorax longispinosus</name>
    <dbReference type="NCBI Taxonomy" id="300112"/>
    <lineage>
        <taxon>Eukaryota</taxon>
        <taxon>Metazoa</taxon>
        <taxon>Ecdysozoa</taxon>
        <taxon>Arthropoda</taxon>
        <taxon>Hexapoda</taxon>
        <taxon>Insecta</taxon>
        <taxon>Pterygota</taxon>
        <taxon>Neoptera</taxon>
        <taxon>Endopterygota</taxon>
        <taxon>Hymenoptera</taxon>
        <taxon>Apocrita</taxon>
        <taxon>Aculeata</taxon>
        <taxon>Formicoidea</taxon>
        <taxon>Formicidae</taxon>
        <taxon>Myrmicinae</taxon>
        <taxon>Temnothorax</taxon>
    </lineage>
</organism>
<keyword evidence="4" id="KW-1185">Reference proteome</keyword>
<accession>A0A4S2JBG3</accession>
<reference evidence="3 4" key="1">
    <citation type="journal article" date="2019" name="Philos. Trans. R. Soc. Lond., B, Biol. Sci.">
        <title>Ant behaviour and brain gene expression of defending hosts depend on the ecological success of the intruding social parasite.</title>
        <authorList>
            <person name="Kaur R."/>
            <person name="Stoldt M."/>
            <person name="Jongepier E."/>
            <person name="Feldmeyer B."/>
            <person name="Menzel F."/>
            <person name="Bornberg-Bauer E."/>
            <person name="Foitzik S."/>
        </authorList>
    </citation>
    <scope>NUCLEOTIDE SEQUENCE [LARGE SCALE GENOMIC DNA]</scope>
    <source>
        <tissue evidence="3">Whole body</tissue>
    </source>
</reference>
<comment type="caution">
    <text evidence="3">The sequence shown here is derived from an EMBL/GenBank/DDBJ whole genome shotgun (WGS) entry which is preliminary data.</text>
</comment>
<dbReference type="AlphaFoldDB" id="A0A4S2JBG3"/>
<feature type="compositionally biased region" description="Basic and acidic residues" evidence="1">
    <location>
        <begin position="43"/>
        <end position="56"/>
    </location>
</feature>
<dbReference type="Proteomes" id="UP000310200">
    <property type="component" value="Unassembled WGS sequence"/>
</dbReference>